<evidence type="ECO:0000313" key="3">
    <source>
        <dbReference type="Proteomes" id="UP000035740"/>
    </source>
</evidence>
<evidence type="ECO:0000256" key="1">
    <source>
        <dbReference type="SAM" id="MobiDB-lite"/>
    </source>
</evidence>
<organism evidence="2 3">
    <name type="scientific">Beta vulgaris subsp. vulgaris</name>
    <name type="common">Beet</name>
    <dbReference type="NCBI Taxonomy" id="3555"/>
    <lineage>
        <taxon>Eukaryota</taxon>
        <taxon>Viridiplantae</taxon>
        <taxon>Streptophyta</taxon>
        <taxon>Embryophyta</taxon>
        <taxon>Tracheophyta</taxon>
        <taxon>Spermatophyta</taxon>
        <taxon>Magnoliopsida</taxon>
        <taxon>eudicotyledons</taxon>
        <taxon>Gunneridae</taxon>
        <taxon>Pentapetalae</taxon>
        <taxon>Caryophyllales</taxon>
        <taxon>Chenopodiaceae</taxon>
        <taxon>Betoideae</taxon>
        <taxon>Beta</taxon>
    </lineage>
</organism>
<reference evidence="2 3" key="1">
    <citation type="journal article" date="2014" name="Nature">
        <title>The genome of the recently domesticated crop plant sugar beet (Beta vulgaris).</title>
        <authorList>
            <person name="Dohm J.C."/>
            <person name="Minoche A.E."/>
            <person name="Holtgrawe D."/>
            <person name="Capella-Gutierrez S."/>
            <person name="Zakrzewski F."/>
            <person name="Tafer H."/>
            <person name="Rupp O."/>
            <person name="Sorensen T.R."/>
            <person name="Stracke R."/>
            <person name="Reinhardt R."/>
            <person name="Goesmann A."/>
            <person name="Kraft T."/>
            <person name="Schulz B."/>
            <person name="Stadler P.F."/>
            <person name="Schmidt T."/>
            <person name="Gabaldon T."/>
            <person name="Lehrach H."/>
            <person name="Weisshaar B."/>
            <person name="Himmelbauer H."/>
        </authorList>
    </citation>
    <scope>NUCLEOTIDE SEQUENCE [LARGE SCALE GENOMIC DNA]</scope>
    <source>
        <tissue evidence="2">Taproot</tissue>
    </source>
</reference>
<dbReference type="AlphaFoldDB" id="A0A0J8B3X0"/>
<accession>A0A0J8B3X0</accession>
<dbReference type="Proteomes" id="UP000035740">
    <property type="component" value="Unassembled WGS sequence"/>
</dbReference>
<sequence>MVCGQPHSQHVLDRHAVRLASIIRPMARSSRWAVHYVVEVGSAPNRRPAPRRLLGPGREETSSISPRTNGHVVLDCKSEEKSLSWSRLTLISFVTCII</sequence>
<evidence type="ECO:0000313" key="2">
    <source>
        <dbReference type="EMBL" id="KMS94538.1"/>
    </source>
</evidence>
<dbReference type="EMBL" id="KQ092677">
    <property type="protein sequence ID" value="KMS94538.1"/>
    <property type="molecule type" value="Genomic_DNA"/>
</dbReference>
<gene>
    <name evidence="2" type="ORF">BVRB_020410</name>
</gene>
<dbReference type="Gramene" id="KMS94538">
    <property type="protein sequence ID" value="KMS94538"/>
    <property type="gene ID" value="BVRB_020410"/>
</dbReference>
<keyword evidence="3" id="KW-1185">Reference proteome</keyword>
<feature type="region of interest" description="Disordered" evidence="1">
    <location>
        <begin position="44"/>
        <end position="69"/>
    </location>
</feature>
<protein>
    <submittedName>
        <fullName evidence="2">Uncharacterized protein</fullName>
    </submittedName>
</protein>
<proteinExistence type="predicted"/>
<name>A0A0J8B3X0_BETVV</name>
<feature type="compositionally biased region" description="Low complexity" evidence="1">
    <location>
        <begin position="44"/>
        <end position="56"/>
    </location>
</feature>